<dbReference type="SUPFAM" id="SSF51735">
    <property type="entry name" value="NAD(P)-binding Rossmann-fold domains"/>
    <property type="match status" value="1"/>
</dbReference>
<dbReference type="InterPro" id="IPR001509">
    <property type="entry name" value="Epimerase_deHydtase"/>
</dbReference>
<dbReference type="PANTHER" id="PTHR48079">
    <property type="entry name" value="PROTEIN YEEZ"/>
    <property type="match status" value="1"/>
</dbReference>
<reference evidence="2 3" key="1">
    <citation type="submission" date="2015-07" db="EMBL/GenBank/DDBJ databases">
        <title>Genome analysis of myxobacterium Chondromyces crocatus Cm c5 reveals a high potential for natural compound synthesis and the genetic basis for the loss of fruiting body formation.</title>
        <authorList>
            <person name="Zaburannyi N."/>
            <person name="Bunk B."/>
            <person name="Maier J."/>
            <person name="Overmann J."/>
            <person name="Mueller R."/>
        </authorList>
    </citation>
    <scope>NUCLEOTIDE SEQUENCE [LARGE SCALE GENOMIC DNA]</scope>
    <source>
        <strain evidence="2 3">Cm c5</strain>
    </source>
</reference>
<dbReference type="EMBL" id="CP012159">
    <property type="protein sequence ID" value="AKT43419.1"/>
    <property type="molecule type" value="Genomic_DNA"/>
</dbReference>
<evidence type="ECO:0000313" key="3">
    <source>
        <dbReference type="Proteomes" id="UP000067626"/>
    </source>
</evidence>
<dbReference type="Pfam" id="PF01370">
    <property type="entry name" value="Epimerase"/>
    <property type="match status" value="1"/>
</dbReference>
<keyword evidence="3" id="KW-1185">Reference proteome</keyword>
<proteinExistence type="predicted"/>
<dbReference type="AlphaFoldDB" id="A0A0K1ERH3"/>
<dbReference type="Proteomes" id="UP000067626">
    <property type="component" value="Chromosome"/>
</dbReference>
<dbReference type="OrthoDB" id="9814124at2"/>
<dbReference type="InterPro" id="IPR051783">
    <property type="entry name" value="NAD(P)-dependent_oxidoreduct"/>
</dbReference>
<feature type="domain" description="NAD-dependent epimerase/dehydratase" evidence="1">
    <location>
        <begin position="3"/>
        <end position="218"/>
    </location>
</feature>
<gene>
    <name evidence="2" type="ORF">CMC5_076510</name>
</gene>
<organism evidence="2 3">
    <name type="scientific">Chondromyces crocatus</name>
    <dbReference type="NCBI Taxonomy" id="52"/>
    <lineage>
        <taxon>Bacteria</taxon>
        <taxon>Pseudomonadati</taxon>
        <taxon>Myxococcota</taxon>
        <taxon>Polyangia</taxon>
        <taxon>Polyangiales</taxon>
        <taxon>Polyangiaceae</taxon>
        <taxon>Chondromyces</taxon>
    </lineage>
</organism>
<dbReference type="CDD" id="cd05262">
    <property type="entry name" value="SDR_a7"/>
    <property type="match status" value="1"/>
</dbReference>
<dbReference type="STRING" id="52.CMC5_076510"/>
<dbReference type="PATRIC" id="fig|52.7.peg.8415"/>
<evidence type="ECO:0000313" key="2">
    <source>
        <dbReference type="EMBL" id="AKT43419.1"/>
    </source>
</evidence>
<dbReference type="Gene3D" id="3.40.50.720">
    <property type="entry name" value="NAD(P)-binding Rossmann-like Domain"/>
    <property type="match status" value="1"/>
</dbReference>
<protein>
    <submittedName>
        <fullName evidence="2">3-beta hydroxysteroid dehydrogenase</fullName>
    </submittedName>
</protein>
<dbReference type="GO" id="GO:0004029">
    <property type="term" value="F:aldehyde dehydrogenase (NAD+) activity"/>
    <property type="evidence" value="ECO:0007669"/>
    <property type="project" value="TreeGrafter"/>
</dbReference>
<dbReference type="GO" id="GO:0005737">
    <property type="term" value="C:cytoplasm"/>
    <property type="evidence" value="ECO:0007669"/>
    <property type="project" value="TreeGrafter"/>
</dbReference>
<name>A0A0K1ERH3_CHOCO</name>
<evidence type="ECO:0000259" key="1">
    <source>
        <dbReference type="Pfam" id="PF01370"/>
    </source>
</evidence>
<dbReference type="InterPro" id="IPR036291">
    <property type="entry name" value="NAD(P)-bd_dom_sf"/>
</dbReference>
<dbReference type="KEGG" id="ccro:CMC5_076510"/>
<dbReference type="RefSeq" id="WP_050434888.1">
    <property type="nucleotide sequence ID" value="NZ_CP012159.1"/>
</dbReference>
<sequence length="306" mass="31637">MRVFVTGASGHIGSALVPELLAQGHDVVGLARSDASASKLVAAGAVVHRGDLDDLDGLRAAAAGADGVIHLAFSHETAFSGSPEGYGTAATQELRALHAIGEALVNSGKPFVTTVGTAALAFAKLGRPGTEEDTMPAGPRVDAENATIALAQRSVRTSSVRLPPTVHSTLDHAGFIPSLIAMARKTGFSVYVGDGSNVWPAVHTLDVARLYRLALESAPAGTRLHGVAEEGVPFRAIAETIGKGLGLPAKSITPEEAPHHLGFLARFAGVDNPTSSTRTRALLQWEPTHPGLLADIAEGHYLTPRS</sequence>
<dbReference type="PANTHER" id="PTHR48079:SF6">
    <property type="entry name" value="NAD(P)-BINDING DOMAIN-CONTAINING PROTEIN-RELATED"/>
    <property type="match status" value="1"/>
</dbReference>
<accession>A0A0K1ERH3</accession>